<dbReference type="SMART" id="SM00563">
    <property type="entry name" value="PlsC"/>
    <property type="match status" value="1"/>
</dbReference>
<dbReference type="PANTHER" id="PTHR10434:SF66">
    <property type="entry name" value="PHOSPHOLIPID_GLYCEROL ACYLTRANSFERASE DOMAIN-CONTAINING PROTEIN"/>
    <property type="match status" value="1"/>
</dbReference>
<reference evidence="5" key="2">
    <citation type="submission" date="2016-04" db="EMBL/GenBank/DDBJ databases">
        <title>Complete Genome and Plasmid Sequences for Rhodococcus fascians D188 and Draft Sequences for Rhodococcus spp. Isolates PBTS 1 and PBTS 2.</title>
        <authorList>
            <person name="Stamer R."/>
            <person name="Vereecke D."/>
            <person name="Zhang Y."/>
            <person name="Schilkey F."/>
            <person name="Devitt N."/>
            <person name="Randall J."/>
        </authorList>
    </citation>
    <scope>NUCLEOTIDE SEQUENCE [LARGE SCALE GENOMIC DNA]</scope>
    <source>
        <strain evidence="5">PBTS2</strain>
    </source>
</reference>
<keyword evidence="5" id="KW-1185">Reference proteome</keyword>
<dbReference type="InterPro" id="IPR036412">
    <property type="entry name" value="HAD-like_sf"/>
</dbReference>
<dbReference type="SUPFAM" id="SSF56784">
    <property type="entry name" value="HAD-like"/>
    <property type="match status" value="1"/>
</dbReference>
<dbReference type="OrthoDB" id="25607at2"/>
<accession>A0A260U4A3</accession>
<evidence type="ECO:0000313" key="4">
    <source>
        <dbReference type="EMBL" id="AMY23124.1"/>
    </source>
</evidence>
<dbReference type="InterPro" id="IPR002123">
    <property type="entry name" value="Plipid/glycerol_acylTrfase"/>
</dbReference>
<reference evidence="4 5" key="1">
    <citation type="journal article" date="2016" name="Genome Announc.">
        <title>Complete Genome and Plasmid Sequences for Rhodococcus fascians D188 and Draft Sequences for Rhodococcus Isolates PBTS 1 and PBTS 2.</title>
        <authorList>
            <person name="Stamler R.A."/>
            <person name="Vereecke D."/>
            <person name="Zhang Y."/>
            <person name="Schilkey F."/>
            <person name="Devitt N."/>
            <person name="Randall J.J."/>
        </authorList>
    </citation>
    <scope>NUCLEOTIDE SEQUENCE [LARGE SCALE GENOMIC DNA]</scope>
    <source>
        <strain evidence="4 5">PBTS2</strain>
    </source>
</reference>
<dbReference type="NCBIfam" id="TIGR01490">
    <property type="entry name" value="HAD-SF-IB-hyp1"/>
    <property type="match status" value="1"/>
</dbReference>
<dbReference type="PANTHER" id="PTHR10434">
    <property type="entry name" value="1-ACYL-SN-GLYCEROL-3-PHOSPHATE ACYLTRANSFERASE"/>
    <property type="match status" value="1"/>
</dbReference>
<evidence type="ECO:0000313" key="5">
    <source>
        <dbReference type="Proteomes" id="UP000076038"/>
    </source>
</evidence>
<dbReference type="InterPro" id="IPR023214">
    <property type="entry name" value="HAD_sf"/>
</dbReference>
<dbReference type="PATRIC" id="fig|1653479.3.peg.1841"/>
<dbReference type="Proteomes" id="UP000076038">
    <property type="component" value="Chromosome"/>
</dbReference>
<dbReference type="Pfam" id="PF01553">
    <property type="entry name" value="Acyltransferase"/>
    <property type="match status" value="1"/>
</dbReference>
<gene>
    <name evidence="4" type="primary">plsC_2</name>
    <name evidence="4" type="ORF">A3Q41_01821</name>
</gene>
<dbReference type="Pfam" id="PF12710">
    <property type="entry name" value="HAD"/>
    <property type="match status" value="1"/>
</dbReference>
<sequence length="475" mass="51655">MTDFDDRLIAIAAAPPGRDTIAFFDLDGTLINGFSARAVFLERLKTLDVTVKELWEISSAVVEMRMRNSPVDNLMGKAVRGLEGRREEDLMEQAYTLFRNEIAPMIYPQARALVEAHRHAGHRLVMATSATPYQALPVQQDMMFEELLCTTPVVTDGILTGELVGDSLWGPRKAQAAIDYAEREGIALAGCFAYSNGGEDVPLLEAVGRPIALNPDPDLARYAAKKNWPALTLDSPKRGTDITSAVRSTAALGSVLASASIGLGLGLLTRSRRTGANITSTIAPDIALTLAGVKLDVTGTENAWSARPAVFMFNHQSTADSIIVTSILRRDITAVAKRELERDPRFALLGRIFDVAYVDRGDPAQAREAMRPAIEKLHSGISVAIAPEGTRMPTSRLGRFKKGGFHLAMQAGVPIVPIVIHNAGDVMWKKDFTVHSGTVKVTVGEPIPTTDWDPDKIDEYVDAVRSYFDRTLGYA</sequence>
<dbReference type="EC" id="2.3.1.51" evidence="4"/>
<protein>
    <submittedName>
        <fullName evidence="4">1-acyl-sn-glycerol-3-phosphate acyltransferase</fullName>
        <ecNumber evidence="4">2.3.1.51</ecNumber>
    </submittedName>
</protein>
<dbReference type="RefSeq" id="WP_032372538.1">
    <property type="nucleotide sequence ID" value="NZ_CP015220.1"/>
</dbReference>
<dbReference type="Gene3D" id="3.40.50.1000">
    <property type="entry name" value="HAD superfamily/HAD-like"/>
    <property type="match status" value="1"/>
</dbReference>
<evidence type="ECO:0000259" key="3">
    <source>
        <dbReference type="SMART" id="SM00563"/>
    </source>
</evidence>
<dbReference type="KEGG" id="rhs:A3Q41_01821"/>
<evidence type="ECO:0000256" key="1">
    <source>
        <dbReference type="ARBA" id="ARBA00022679"/>
    </source>
</evidence>
<dbReference type="SUPFAM" id="SSF69593">
    <property type="entry name" value="Glycerol-3-phosphate (1)-acyltransferase"/>
    <property type="match status" value="1"/>
</dbReference>
<keyword evidence="1 4" id="KW-0808">Transferase</keyword>
<dbReference type="AlphaFoldDB" id="A0A143QJJ7"/>
<organism evidence="4 5">
    <name type="scientific">Rhodococcoides fascians</name>
    <name type="common">Rhodococcus fascians</name>
    <dbReference type="NCBI Taxonomy" id="1828"/>
    <lineage>
        <taxon>Bacteria</taxon>
        <taxon>Bacillati</taxon>
        <taxon>Actinomycetota</taxon>
        <taxon>Actinomycetes</taxon>
        <taxon>Mycobacteriales</taxon>
        <taxon>Nocardiaceae</taxon>
        <taxon>Rhodococcoides</taxon>
    </lineage>
</organism>
<dbReference type="EMBL" id="CP015220">
    <property type="protein sequence ID" value="AMY23124.1"/>
    <property type="molecule type" value="Genomic_DNA"/>
</dbReference>
<name>A0A143QJJ7_RHOFA</name>
<dbReference type="GO" id="GO:0006654">
    <property type="term" value="P:phosphatidic acid biosynthetic process"/>
    <property type="evidence" value="ECO:0007669"/>
    <property type="project" value="TreeGrafter"/>
</dbReference>
<proteinExistence type="predicted"/>
<accession>A0A143QJJ7</accession>
<keyword evidence="2 4" id="KW-0012">Acyltransferase</keyword>
<dbReference type="GO" id="GO:0003841">
    <property type="term" value="F:1-acylglycerol-3-phosphate O-acyltransferase activity"/>
    <property type="evidence" value="ECO:0007669"/>
    <property type="project" value="UniProtKB-EC"/>
</dbReference>
<evidence type="ECO:0000256" key="2">
    <source>
        <dbReference type="ARBA" id="ARBA00023315"/>
    </source>
</evidence>
<dbReference type="CDD" id="cd07989">
    <property type="entry name" value="LPLAT_AGPAT-like"/>
    <property type="match status" value="1"/>
</dbReference>
<dbReference type="GeneID" id="93551891"/>
<dbReference type="Gene3D" id="1.20.1440.100">
    <property type="entry name" value="SG protein - dephosphorylation function"/>
    <property type="match status" value="1"/>
</dbReference>
<feature type="domain" description="Phospholipid/glycerol acyltransferase" evidence="3">
    <location>
        <begin position="309"/>
        <end position="423"/>
    </location>
</feature>
<dbReference type="InterPro" id="IPR006385">
    <property type="entry name" value="HAD_hydro_SerB1"/>
</dbReference>